<dbReference type="Gene3D" id="3.30.70.120">
    <property type="match status" value="1"/>
</dbReference>
<reference evidence="3 4" key="1">
    <citation type="submission" date="2019-12" db="EMBL/GenBank/DDBJ databases">
        <title>Rhizobium genotypes associated with high levels of biological nitrogen fixation by grain legumes in a temperate-maritime cropping system.</title>
        <authorList>
            <person name="Maluk M."/>
            <person name="Francesc Ferrando Molina F."/>
            <person name="Lopez Del Egido L."/>
            <person name="Lafos M."/>
            <person name="Langarica-Fuentes A."/>
            <person name="Gebre Yohannes G."/>
            <person name="Young M.W."/>
            <person name="Martin P."/>
            <person name="Gantlett R."/>
            <person name="Kenicer G."/>
            <person name="Hawes C."/>
            <person name="Begg G.S."/>
            <person name="Quilliam R.S."/>
            <person name="Squire G.R."/>
            <person name="Poole P.S."/>
            <person name="Young P.W."/>
            <person name="Iannetta P.M."/>
            <person name="James E.K."/>
        </authorList>
    </citation>
    <scope>NUCLEOTIDE SEQUENCE [LARGE SCALE GENOMIC DNA]</scope>
    <source>
        <strain evidence="3 4">JHI1118</strain>
    </source>
</reference>
<protein>
    <recommendedName>
        <fullName evidence="1">Nitrogen regulatory protein P-II</fullName>
    </recommendedName>
</protein>
<dbReference type="PRINTS" id="PR00340">
    <property type="entry name" value="PIIGLNB"/>
</dbReference>
<accession>A0A6L9UKZ7</accession>
<dbReference type="InterPro" id="IPR011322">
    <property type="entry name" value="N-reg_PII-like_a/b"/>
</dbReference>
<evidence type="ECO:0000256" key="2">
    <source>
        <dbReference type="ARBA" id="ARBA00025238"/>
    </source>
</evidence>
<comment type="function">
    <text evidence="2">In nitrogen-limiting conditions, when the ratio of Gln to 2-ketoglutarate decreases, P-II is uridylylated to P-II-UMP. P-II-UMP allows the deadenylation of glutamine synthetase (GS), thus activating the enzyme. Conversely, in nitrogen excess P-II is deuridylated and promotes the adenylation of GS. P-II indirectly controls the transcription of the GS gene (glnA). P-II prevents NR-II-catalyzed conversion of NR-I to NR-I-phosphate, the transcriptional activator of glnA. When P-II is uridylylated to P-II-UMP, these events are reversed.</text>
</comment>
<gene>
    <name evidence="3" type="ORF">GR212_35180</name>
</gene>
<dbReference type="PROSITE" id="PS51343">
    <property type="entry name" value="PII_GLNB_DOM"/>
    <property type="match status" value="1"/>
</dbReference>
<evidence type="ECO:0000313" key="4">
    <source>
        <dbReference type="Proteomes" id="UP000483035"/>
    </source>
</evidence>
<dbReference type="AlphaFoldDB" id="A0A6L9UKZ7"/>
<name>A0A6L9UKZ7_9HYPH</name>
<evidence type="ECO:0000256" key="1">
    <source>
        <dbReference type="ARBA" id="ARBA00015681"/>
    </source>
</evidence>
<sequence length="119" mass="12631">MIKIEAIVPPFKLSEISEKLQALSIDGFLVTDAKECFAFTGSVTAYRGVECFVDFVSCVKIELIVEPDDASNTILALRSAIGNTHAQATILTSTLDKVLDVDASLPAFPGKRNAVGAVA</sequence>
<comment type="caution">
    <text evidence="3">The sequence shown here is derived from an EMBL/GenBank/DDBJ whole genome shotgun (WGS) entry which is preliminary data.</text>
</comment>
<proteinExistence type="predicted"/>
<dbReference type="GO" id="GO:0030234">
    <property type="term" value="F:enzyme regulator activity"/>
    <property type="evidence" value="ECO:0007669"/>
    <property type="project" value="InterPro"/>
</dbReference>
<dbReference type="Proteomes" id="UP000483035">
    <property type="component" value="Unassembled WGS sequence"/>
</dbReference>
<dbReference type="SMART" id="SM00938">
    <property type="entry name" value="P-II"/>
    <property type="match status" value="1"/>
</dbReference>
<dbReference type="EMBL" id="WUEY01000039">
    <property type="protein sequence ID" value="NEI74787.1"/>
    <property type="molecule type" value="Genomic_DNA"/>
</dbReference>
<dbReference type="SUPFAM" id="SSF54913">
    <property type="entry name" value="GlnB-like"/>
    <property type="match status" value="1"/>
</dbReference>
<dbReference type="InterPro" id="IPR002187">
    <property type="entry name" value="N-reg_PII"/>
</dbReference>
<dbReference type="RefSeq" id="WP_163994442.1">
    <property type="nucleotide sequence ID" value="NZ_WUEY01000039.1"/>
</dbReference>
<dbReference type="InterPro" id="IPR015867">
    <property type="entry name" value="N-reg_PII/ATP_PRibTrfase_C"/>
</dbReference>
<dbReference type="GO" id="GO:0006808">
    <property type="term" value="P:regulation of nitrogen utilization"/>
    <property type="evidence" value="ECO:0007669"/>
    <property type="project" value="InterPro"/>
</dbReference>
<evidence type="ECO:0000313" key="3">
    <source>
        <dbReference type="EMBL" id="NEI74787.1"/>
    </source>
</evidence>
<organism evidence="3 4">
    <name type="scientific">Rhizobium lusitanum</name>
    <dbReference type="NCBI Taxonomy" id="293958"/>
    <lineage>
        <taxon>Bacteria</taxon>
        <taxon>Pseudomonadati</taxon>
        <taxon>Pseudomonadota</taxon>
        <taxon>Alphaproteobacteria</taxon>
        <taxon>Hyphomicrobiales</taxon>
        <taxon>Rhizobiaceae</taxon>
        <taxon>Rhizobium/Agrobacterium group</taxon>
        <taxon>Rhizobium</taxon>
    </lineage>
</organism>
<dbReference type="Pfam" id="PF00543">
    <property type="entry name" value="P-II"/>
    <property type="match status" value="1"/>
</dbReference>